<protein>
    <submittedName>
        <fullName evidence="5">Inositol 2-dehydrogenase</fullName>
        <ecNumber evidence="5">1.1.1.18</ecNumber>
    </submittedName>
</protein>
<dbReference type="Gene3D" id="3.40.50.720">
    <property type="entry name" value="NAD(P)-binding Rossmann-like Domain"/>
    <property type="match status" value="1"/>
</dbReference>
<feature type="domain" description="Gfo/Idh/MocA-like oxidoreductase N-terminal" evidence="3">
    <location>
        <begin position="2"/>
        <end position="119"/>
    </location>
</feature>
<dbReference type="Proteomes" id="UP000675940">
    <property type="component" value="Unassembled WGS sequence"/>
</dbReference>
<dbReference type="InterPro" id="IPR036291">
    <property type="entry name" value="NAD(P)-bd_dom_sf"/>
</dbReference>
<dbReference type="PANTHER" id="PTHR42840:SF3">
    <property type="entry name" value="BINDING ROSSMANN FOLD OXIDOREDUCTASE, PUTATIVE (AFU_ORTHOLOGUE AFUA_2G10240)-RELATED"/>
    <property type="match status" value="1"/>
</dbReference>
<dbReference type="RefSeq" id="WP_209364053.1">
    <property type="nucleotide sequence ID" value="NZ_JAGISH010000023.1"/>
</dbReference>
<gene>
    <name evidence="5" type="primary">iolG</name>
    <name evidence="5" type="ORF">J5474_21780</name>
</gene>
<dbReference type="GO" id="GO:0000166">
    <property type="term" value="F:nucleotide binding"/>
    <property type="evidence" value="ECO:0007669"/>
    <property type="project" value="InterPro"/>
</dbReference>
<dbReference type="PANTHER" id="PTHR42840">
    <property type="entry name" value="NAD(P)-BINDING ROSSMANN-FOLD SUPERFAMILY PROTEIN-RELATED"/>
    <property type="match status" value="1"/>
</dbReference>
<evidence type="ECO:0000313" key="6">
    <source>
        <dbReference type="Proteomes" id="UP000675940"/>
    </source>
</evidence>
<dbReference type="InterPro" id="IPR030827">
    <property type="entry name" value="Myo_inos_IolG"/>
</dbReference>
<sequence>MIKVGLLGAGRIAGVHATAITANPDSTLAAVSDFYPENAEKLAQQYGSTARTTDEIISDPEIDVVLIATSTDTHSDLIEQATQAGKAVLCEKPVDLSLERARECQANAAKSGKPVMIGFNRRFDPNFAAVKQALDAGEIGKTEMLAITSYDPAPPPIAYIKVSGGIFRDMMIHDFDMANFLMGAAPVTVSAVGSCLVDKEIGEAGDFDTAAVTLTYADGRIATIRNTRRAGYGDQRVEVQGSDGMLQVGNLVENLVTKSTANGVTSAKPVLFFLERYMPAYAAEWNAFVEAYKNGGQMPVTLDDGVAALAMAEAATRSAKSGQPVRLSDV</sequence>
<dbReference type="EC" id="1.1.1.18" evidence="5"/>
<dbReference type="SUPFAM" id="SSF51735">
    <property type="entry name" value="NAD(P)-binding Rossmann-fold domains"/>
    <property type="match status" value="1"/>
</dbReference>
<evidence type="ECO:0000259" key="4">
    <source>
        <dbReference type="Pfam" id="PF02894"/>
    </source>
</evidence>
<dbReference type="AlphaFoldDB" id="A0A940MU49"/>
<proteinExistence type="inferred from homology"/>
<evidence type="ECO:0000256" key="2">
    <source>
        <dbReference type="ARBA" id="ARBA00023002"/>
    </source>
</evidence>
<dbReference type="InterPro" id="IPR004104">
    <property type="entry name" value="Gfo/Idh/MocA-like_OxRdtase_C"/>
</dbReference>
<evidence type="ECO:0000259" key="3">
    <source>
        <dbReference type="Pfam" id="PF01408"/>
    </source>
</evidence>
<accession>A0A940MU49</accession>
<dbReference type="NCBIfam" id="TIGR04380">
    <property type="entry name" value="myo_inos_iolG"/>
    <property type="match status" value="1"/>
</dbReference>
<dbReference type="GO" id="GO:0050112">
    <property type="term" value="F:inositol 2-dehydrogenase (NAD+) activity"/>
    <property type="evidence" value="ECO:0007669"/>
    <property type="project" value="UniProtKB-EC"/>
</dbReference>
<dbReference type="EMBL" id="JAGISH010000023">
    <property type="protein sequence ID" value="MBP0485107.1"/>
    <property type="molecule type" value="Genomic_DNA"/>
</dbReference>
<reference evidence="5" key="1">
    <citation type="submission" date="2021-03" db="EMBL/GenBank/DDBJ databases">
        <title>Sagittula salina sp. nov. strain M10.9X isolated from the marine waste.</title>
        <authorList>
            <person name="Satari L."/>
            <person name="Molina-Menor E."/>
            <person name="Vidal-Verdu A."/>
            <person name="Pascual J."/>
            <person name="Pereto J."/>
            <person name="Porcar M."/>
        </authorList>
    </citation>
    <scope>NUCLEOTIDE SEQUENCE</scope>
    <source>
        <strain evidence="5">M10.9X</strain>
    </source>
</reference>
<comment type="similarity">
    <text evidence="1">Belongs to the Gfo/Idh/MocA family.</text>
</comment>
<feature type="domain" description="Gfo/Idh/MocA-like oxidoreductase C-terminal" evidence="4">
    <location>
        <begin position="131"/>
        <end position="327"/>
    </location>
</feature>
<keyword evidence="6" id="KW-1185">Reference proteome</keyword>
<comment type="caution">
    <text evidence="5">The sequence shown here is derived from an EMBL/GenBank/DDBJ whole genome shotgun (WGS) entry which is preliminary data.</text>
</comment>
<dbReference type="SUPFAM" id="SSF55347">
    <property type="entry name" value="Glyceraldehyde-3-phosphate dehydrogenase-like, C-terminal domain"/>
    <property type="match status" value="1"/>
</dbReference>
<dbReference type="InterPro" id="IPR000683">
    <property type="entry name" value="Gfo/Idh/MocA-like_OxRdtase_N"/>
</dbReference>
<keyword evidence="2 5" id="KW-0560">Oxidoreductase</keyword>
<dbReference type="Pfam" id="PF02894">
    <property type="entry name" value="GFO_IDH_MocA_C"/>
    <property type="match status" value="1"/>
</dbReference>
<evidence type="ECO:0000313" key="5">
    <source>
        <dbReference type="EMBL" id="MBP0485107.1"/>
    </source>
</evidence>
<dbReference type="Pfam" id="PF01408">
    <property type="entry name" value="GFO_IDH_MocA"/>
    <property type="match status" value="1"/>
</dbReference>
<dbReference type="Gene3D" id="3.30.360.10">
    <property type="entry name" value="Dihydrodipicolinate Reductase, domain 2"/>
    <property type="match status" value="1"/>
</dbReference>
<name>A0A940MU49_9RHOB</name>
<organism evidence="5 6">
    <name type="scientific">Sagittula salina</name>
    <dbReference type="NCBI Taxonomy" id="2820268"/>
    <lineage>
        <taxon>Bacteria</taxon>
        <taxon>Pseudomonadati</taxon>
        <taxon>Pseudomonadota</taxon>
        <taxon>Alphaproteobacteria</taxon>
        <taxon>Rhodobacterales</taxon>
        <taxon>Roseobacteraceae</taxon>
        <taxon>Sagittula</taxon>
    </lineage>
</organism>
<evidence type="ECO:0000256" key="1">
    <source>
        <dbReference type="ARBA" id="ARBA00010928"/>
    </source>
</evidence>